<dbReference type="AlphaFoldDB" id="H6SJW3"/>
<evidence type="ECO:0000256" key="1">
    <source>
        <dbReference type="SAM" id="MobiDB-lite"/>
    </source>
</evidence>
<evidence type="ECO:0000313" key="3">
    <source>
        <dbReference type="Proteomes" id="UP000033220"/>
    </source>
</evidence>
<dbReference type="KEGG" id="rpm:RSPPHO_01652"/>
<dbReference type="EMBL" id="HE663493">
    <property type="protein sequence ID" value="CCG08278.1"/>
    <property type="molecule type" value="Genomic_DNA"/>
</dbReference>
<keyword evidence="3" id="KW-1185">Reference proteome</keyword>
<protein>
    <submittedName>
        <fullName evidence="2">Uncharacterized protein</fullName>
    </submittedName>
</protein>
<feature type="region of interest" description="Disordered" evidence="1">
    <location>
        <begin position="1"/>
        <end position="43"/>
    </location>
</feature>
<reference evidence="2 3" key="1">
    <citation type="submission" date="2012-02" db="EMBL/GenBank/DDBJ databases">
        <title>Shotgun genome sequence of Phaeospirillum photometricum DSM 122.</title>
        <authorList>
            <person name="Duquesne K."/>
            <person name="Sturgis J."/>
        </authorList>
    </citation>
    <scope>NUCLEOTIDE SEQUENCE [LARGE SCALE GENOMIC DNA]</scope>
    <source>
        <strain evidence="3">DSM122</strain>
    </source>
</reference>
<accession>H6SJW3</accession>
<organism evidence="2 3">
    <name type="scientific">Pararhodospirillum photometricum DSM 122</name>
    <dbReference type="NCBI Taxonomy" id="1150469"/>
    <lineage>
        <taxon>Bacteria</taxon>
        <taxon>Pseudomonadati</taxon>
        <taxon>Pseudomonadota</taxon>
        <taxon>Alphaproteobacteria</taxon>
        <taxon>Rhodospirillales</taxon>
        <taxon>Rhodospirillaceae</taxon>
        <taxon>Pararhodospirillum</taxon>
    </lineage>
</organism>
<evidence type="ECO:0000313" key="2">
    <source>
        <dbReference type="EMBL" id="CCG08278.1"/>
    </source>
</evidence>
<proteinExistence type="predicted"/>
<gene>
    <name evidence="2" type="ORF">RSPPHO_01652</name>
</gene>
<dbReference type="Proteomes" id="UP000033220">
    <property type="component" value="Chromosome DSM 122"/>
</dbReference>
<dbReference type="HOGENOM" id="CLU_3238878_0_0_5"/>
<sequence>MTSKAAPGVDHAVMMGARVRQDKTMAESPDPSETAQIHDDICA</sequence>
<name>H6SJW3_PARPM</name>